<dbReference type="Pfam" id="PF02518">
    <property type="entry name" value="HATPase_c"/>
    <property type="match status" value="1"/>
</dbReference>
<feature type="domain" description="Histidine kinase" evidence="8">
    <location>
        <begin position="307"/>
        <end position="525"/>
    </location>
</feature>
<dbReference type="SMART" id="SM00091">
    <property type="entry name" value="PAS"/>
    <property type="match status" value="1"/>
</dbReference>
<comment type="caution">
    <text evidence="9">The sequence shown here is derived from an EMBL/GenBank/DDBJ whole genome shotgun (WGS) entry which is preliminary data.</text>
</comment>
<keyword evidence="6" id="KW-0902">Two-component regulatory system</keyword>
<dbReference type="Proteomes" id="UP000234857">
    <property type="component" value="Unassembled WGS sequence"/>
</dbReference>
<evidence type="ECO:0000256" key="1">
    <source>
        <dbReference type="ARBA" id="ARBA00000085"/>
    </source>
</evidence>
<dbReference type="InterPro" id="IPR036890">
    <property type="entry name" value="HATPase_C_sf"/>
</dbReference>
<keyword evidence="4" id="KW-0808">Transferase</keyword>
<dbReference type="PRINTS" id="PR00344">
    <property type="entry name" value="BCTRLSENSOR"/>
</dbReference>
<accession>A0A2N5ZC14</accession>
<dbReference type="EMBL" id="PKTG01000122">
    <property type="protein sequence ID" value="PLX16223.1"/>
    <property type="molecule type" value="Genomic_DNA"/>
</dbReference>
<dbReference type="Gene3D" id="1.10.287.130">
    <property type="match status" value="1"/>
</dbReference>
<dbReference type="SMART" id="SM00388">
    <property type="entry name" value="HisKA"/>
    <property type="match status" value="1"/>
</dbReference>
<dbReference type="SUPFAM" id="SSF47384">
    <property type="entry name" value="Homodimeric domain of signal transducing histidine kinase"/>
    <property type="match status" value="1"/>
</dbReference>
<evidence type="ECO:0000256" key="2">
    <source>
        <dbReference type="ARBA" id="ARBA00012438"/>
    </source>
</evidence>
<dbReference type="InterPro" id="IPR003018">
    <property type="entry name" value="GAF"/>
</dbReference>
<dbReference type="PANTHER" id="PTHR43711">
    <property type="entry name" value="TWO-COMPONENT HISTIDINE KINASE"/>
    <property type="match status" value="1"/>
</dbReference>
<name>A0A2N5ZC14_MUIH1</name>
<sequence>MNEKERLLTENGQLKQTLDNLLINFNKLSHKIIQSSDLDESLDAIFDLLKDIFAYNEIAVYLFKEEFELRKYRDLSDKSYEELSAIQEEDIFDWVILQNKPVILPRKEIVGTFILLPLSIRNKFLGILVVSTEKTENSITKEEHDIFNIISAQVAVAIENTMLYSSLDEKNKKLDNIKNYMNNIIESFNEGIVVVDPEFMITTINKSAESFLDSKKNQVILKKITSLKKDWINQELIEKIGSVFSTPNVDHMVVETHGNILKLKILPLKGIYENIIGAIIHIEDITASMELTKLKEIDEYKDQLISNVSHELKTPLTSIKAYTETLIDMKDGKDSDELEFLDVIKSESDRLLTLINEVLDLSRFESGKIKLKKEEFDLEDTIKNIIKSLENVASEKNITFSLKNSLDKDRKLLKADKTSIEQVFYNLITNSIKYNREDGKIEITLDNTKKDFKITFEDNGFGIKKENLEKIFTKFFREKNEATDKENGFGLGLSIVKNIIDLHDGRIKITSNHGKYTKVQVWLPL</sequence>
<evidence type="ECO:0000256" key="6">
    <source>
        <dbReference type="ARBA" id="ARBA00023012"/>
    </source>
</evidence>
<evidence type="ECO:0000313" key="10">
    <source>
        <dbReference type="Proteomes" id="UP000234857"/>
    </source>
</evidence>
<dbReference type="PANTHER" id="PTHR43711:SF1">
    <property type="entry name" value="HISTIDINE KINASE 1"/>
    <property type="match status" value="1"/>
</dbReference>
<dbReference type="InterPro" id="IPR029016">
    <property type="entry name" value="GAF-like_dom_sf"/>
</dbReference>
<dbReference type="FunFam" id="3.30.565.10:FF:000006">
    <property type="entry name" value="Sensor histidine kinase WalK"/>
    <property type="match status" value="1"/>
</dbReference>
<dbReference type="CDD" id="cd00075">
    <property type="entry name" value="HATPase"/>
    <property type="match status" value="1"/>
</dbReference>
<keyword evidence="3" id="KW-0597">Phosphoprotein</keyword>
<evidence type="ECO:0000256" key="7">
    <source>
        <dbReference type="ARBA" id="ARBA00023136"/>
    </source>
</evidence>
<comment type="catalytic activity">
    <reaction evidence="1">
        <text>ATP + protein L-histidine = ADP + protein N-phospho-L-histidine.</text>
        <dbReference type="EC" id="2.7.13.3"/>
    </reaction>
</comment>
<dbReference type="InterPro" id="IPR000014">
    <property type="entry name" value="PAS"/>
</dbReference>
<evidence type="ECO:0000256" key="5">
    <source>
        <dbReference type="ARBA" id="ARBA00022777"/>
    </source>
</evidence>
<dbReference type="InterPro" id="IPR005467">
    <property type="entry name" value="His_kinase_dom"/>
</dbReference>
<dbReference type="SUPFAM" id="SSF55874">
    <property type="entry name" value="ATPase domain of HSP90 chaperone/DNA topoisomerase II/histidine kinase"/>
    <property type="match status" value="1"/>
</dbReference>
<dbReference type="PROSITE" id="PS50109">
    <property type="entry name" value="HIS_KIN"/>
    <property type="match status" value="1"/>
</dbReference>
<dbReference type="Pfam" id="PF00512">
    <property type="entry name" value="HisKA"/>
    <property type="match status" value="1"/>
</dbReference>
<dbReference type="InterPro" id="IPR036097">
    <property type="entry name" value="HisK_dim/P_sf"/>
</dbReference>
<dbReference type="InterPro" id="IPR003661">
    <property type="entry name" value="HisK_dim/P_dom"/>
</dbReference>
<evidence type="ECO:0000313" key="9">
    <source>
        <dbReference type="EMBL" id="PLX16223.1"/>
    </source>
</evidence>
<evidence type="ECO:0000256" key="3">
    <source>
        <dbReference type="ARBA" id="ARBA00022553"/>
    </source>
</evidence>
<dbReference type="InterPro" id="IPR035965">
    <property type="entry name" value="PAS-like_dom_sf"/>
</dbReference>
<keyword evidence="7" id="KW-0472">Membrane</keyword>
<dbReference type="SMART" id="SM00387">
    <property type="entry name" value="HATPase_c"/>
    <property type="match status" value="1"/>
</dbReference>
<proteinExistence type="predicted"/>
<evidence type="ECO:0000259" key="8">
    <source>
        <dbReference type="PROSITE" id="PS50109"/>
    </source>
</evidence>
<dbReference type="InterPro" id="IPR003594">
    <property type="entry name" value="HATPase_dom"/>
</dbReference>
<dbReference type="GO" id="GO:0000155">
    <property type="term" value="F:phosphorelay sensor kinase activity"/>
    <property type="evidence" value="ECO:0007669"/>
    <property type="project" value="InterPro"/>
</dbReference>
<dbReference type="Pfam" id="PF13492">
    <property type="entry name" value="GAF_3"/>
    <property type="match status" value="1"/>
</dbReference>
<dbReference type="SUPFAM" id="SSF55781">
    <property type="entry name" value="GAF domain-like"/>
    <property type="match status" value="1"/>
</dbReference>
<dbReference type="Gene3D" id="3.30.565.10">
    <property type="entry name" value="Histidine kinase-like ATPase, C-terminal domain"/>
    <property type="match status" value="1"/>
</dbReference>
<dbReference type="FunFam" id="1.10.287.130:FF:000001">
    <property type="entry name" value="Two-component sensor histidine kinase"/>
    <property type="match status" value="1"/>
</dbReference>
<dbReference type="AlphaFoldDB" id="A0A2N5ZC14"/>
<dbReference type="Gene3D" id="3.30.450.40">
    <property type="match status" value="1"/>
</dbReference>
<dbReference type="InterPro" id="IPR050736">
    <property type="entry name" value="Sensor_HK_Regulatory"/>
</dbReference>
<dbReference type="EC" id="2.7.13.3" evidence="2"/>
<reference evidence="9 10" key="1">
    <citation type="submission" date="2017-11" db="EMBL/GenBank/DDBJ databases">
        <title>Genome-resolved metagenomics identifies genetic mobility, metabolic interactions, and unexpected diversity in perchlorate-reducing communities.</title>
        <authorList>
            <person name="Barnum T.P."/>
            <person name="Figueroa I.A."/>
            <person name="Carlstrom C.I."/>
            <person name="Lucas L.N."/>
            <person name="Engelbrektson A.L."/>
            <person name="Coates J.D."/>
        </authorList>
    </citation>
    <scope>NUCLEOTIDE SEQUENCE [LARGE SCALE GENOMIC DNA]</scope>
    <source>
        <strain evidence="9">BM706</strain>
    </source>
</reference>
<dbReference type="SUPFAM" id="SSF55785">
    <property type="entry name" value="PYP-like sensor domain (PAS domain)"/>
    <property type="match status" value="1"/>
</dbReference>
<evidence type="ECO:0000256" key="4">
    <source>
        <dbReference type="ARBA" id="ARBA00022679"/>
    </source>
</evidence>
<dbReference type="Gene3D" id="3.30.450.20">
    <property type="entry name" value="PAS domain"/>
    <property type="match status" value="1"/>
</dbReference>
<keyword evidence="5" id="KW-0418">Kinase</keyword>
<gene>
    <name evidence="9" type="ORF">C0601_11420</name>
</gene>
<dbReference type="InterPro" id="IPR004358">
    <property type="entry name" value="Sig_transdc_His_kin-like_C"/>
</dbReference>
<protein>
    <recommendedName>
        <fullName evidence="2">histidine kinase</fullName>
        <ecNumber evidence="2">2.7.13.3</ecNumber>
    </recommendedName>
</protein>
<organism evidence="9 10">
    <name type="scientific">Muiribacterium halophilum</name>
    <dbReference type="NCBI Taxonomy" id="2053465"/>
    <lineage>
        <taxon>Bacteria</taxon>
        <taxon>Candidatus Muiribacteriota</taxon>
        <taxon>Candidatus Muiribacteriia</taxon>
        <taxon>Candidatus Muiribacteriales</taxon>
        <taxon>Candidatus Muiribacteriaceae</taxon>
        <taxon>Candidatus Muiribacterium</taxon>
    </lineage>
</organism>
<dbReference type="CDD" id="cd00082">
    <property type="entry name" value="HisKA"/>
    <property type="match status" value="1"/>
</dbReference>